<feature type="transmembrane region" description="Helical" evidence="1">
    <location>
        <begin position="201"/>
        <end position="217"/>
    </location>
</feature>
<keyword evidence="1" id="KW-0812">Transmembrane</keyword>
<dbReference type="STRING" id="1307839.L21SP5_02344"/>
<feature type="transmembrane region" description="Helical" evidence="1">
    <location>
        <begin position="275"/>
        <end position="299"/>
    </location>
</feature>
<organism evidence="3 4">
    <name type="scientific">Salinivirga cyanobacteriivorans</name>
    <dbReference type="NCBI Taxonomy" id="1307839"/>
    <lineage>
        <taxon>Bacteria</taxon>
        <taxon>Pseudomonadati</taxon>
        <taxon>Bacteroidota</taxon>
        <taxon>Bacteroidia</taxon>
        <taxon>Bacteroidales</taxon>
        <taxon>Salinivirgaceae</taxon>
        <taxon>Salinivirga</taxon>
    </lineage>
</organism>
<feature type="transmembrane region" description="Helical" evidence="1">
    <location>
        <begin position="67"/>
        <end position="87"/>
    </location>
</feature>
<keyword evidence="3" id="KW-0378">Hydrolase</keyword>
<accession>A0A0S2I0U4</accession>
<feature type="transmembrane region" description="Helical" evidence="1">
    <location>
        <begin position="12"/>
        <end position="42"/>
    </location>
</feature>
<dbReference type="PANTHER" id="PTHR43592:SF15">
    <property type="entry name" value="CAAX AMINO TERMINAL PROTEASE FAMILY PROTEIN"/>
    <property type="match status" value="1"/>
</dbReference>
<evidence type="ECO:0000313" key="3">
    <source>
        <dbReference type="EMBL" id="ALO15976.1"/>
    </source>
</evidence>
<dbReference type="OrthoDB" id="1523022at2"/>
<dbReference type="KEGG" id="blq:L21SP5_02344"/>
<evidence type="ECO:0000259" key="2">
    <source>
        <dbReference type="Pfam" id="PF02517"/>
    </source>
</evidence>
<keyword evidence="1" id="KW-0472">Membrane</keyword>
<feature type="transmembrane region" description="Helical" evidence="1">
    <location>
        <begin position="107"/>
        <end position="127"/>
    </location>
</feature>
<dbReference type="GO" id="GO:0004175">
    <property type="term" value="F:endopeptidase activity"/>
    <property type="evidence" value="ECO:0007669"/>
    <property type="project" value="UniProtKB-ARBA"/>
</dbReference>
<name>A0A0S2I0U4_9BACT</name>
<dbReference type="PANTHER" id="PTHR43592">
    <property type="entry name" value="CAAX AMINO TERMINAL PROTEASE"/>
    <property type="match status" value="1"/>
</dbReference>
<dbReference type="GO" id="GO:0080120">
    <property type="term" value="P:CAAX-box protein maturation"/>
    <property type="evidence" value="ECO:0007669"/>
    <property type="project" value="UniProtKB-ARBA"/>
</dbReference>
<dbReference type="RefSeq" id="WP_057953390.1">
    <property type="nucleotide sequence ID" value="NZ_CP013118.1"/>
</dbReference>
<feature type="domain" description="CAAX prenyl protease 2/Lysostaphin resistance protein A-like" evidence="2">
    <location>
        <begin position="167"/>
        <end position="254"/>
    </location>
</feature>
<reference evidence="3 4" key="1">
    <citation type="submission" date="2015-11" db="EMBL/GenBank/DDBJ databases">
        <title>Description and complete genome sequence of a novel strain predominating in hypersaline microbial mats and representing a new family of the Bacteriodetes phylum.</title>
        <authorList>
            <person name="Spring S."/>
            <person name="Bunk B."/>
            <person name="Sproer C."/>
            <person name="Klenk H.-P."/>
        </authorList>
    </citation>
    <scope>NUCLEOTIDE SEQUENCE [LARGE SCALE GENOMIC DNA]</scope>
    <source>
        <strain evidence="3 4">L21-Spi-D4</strain>
    </source>
</reference>
<dbReference type="AlphaFoldDB" id="A0A0S2I0U4"/>
<dbReference type="EMBL" id="CP013118">
    <property type="protein sequence ID" value="ALO15976.1"/>
    <property type="molecule type" value="Genomic_DNA"/>
</dbReference>
<protein>
    <submittedName>
        <fullName evidence="3">CAAX amino terminal protease self-immunity</fullName>
    </submittedName>
</protein>
<sequence>MDYHKRPTATQFIVRLLMLLFMMVAGNLIFVGLAAGVSIVVWDYNFFSQPEMLAQISNSSMLPVVRFFQAMQTIGMFLFPGILWALLYDKPVMRGLDIKKSISTEAIFGTLLMVIVALPMINALAAINEALNLPEWLNALEQNFRSTEARAMEFMEALLNTESIGTLFINLLVIGVLPAISEEVLFRGVLQKEFNRITRKPILSVIIAAIVFAALHYQFFTFLPRVALGVMLGLVYLWSKNLWVPIALHFFNNGLSVLAWFWLSPEQIDESVDNIGTPTFMWPLAIVSVILLVALMYGLHQHFRKHHHSSR</sequence>
<dbReference type="Proteomes" id="UP000064893">
    <property type="component" value="Chromosome"/>
</dbReference>
<gene>
    <name evidence="3" type="ORF">L21SP5_02344</name>
</gene>
<keyword evidence="3" id="KW-0645">Protease</keyword>
<dbReference type="InterPro" id="IPR003675">
    <property type="entry name" value="Rce1/LyrA-like_dom"/>
</dbReference>
<dbReference type="Pfam" id="PF02517">
    <property type="entry name" value="Rce1-like"/>
    <property type="match status" value="1"/>
</dbReference>
<feature type="transmembrane region" description="Helical" evidence="1">
    <location>
        <begin position="246"/>
        <end position="263"/>
    </location>
</feature>
<proteinExistence type="predicted"/>
<dbReference type="GO" id="GO:0006508">
    <property type="term" value="P:proteolysis"/>
    <property type="evidence" value="ECO:0007669"/>
    <property type="project" value="UniProtKB-KW"/>
</dbReference>
<evidence type="ECO:0000256" key="1">
    <source>
        <dbReference type="SAM" id="Phobius"/>
    </source>
</evidence>
<feature type="transmembrane region" description="Helical" evidence="1">
    <location>
        <begin position="223"/>
        <end position="239"/>
    </location>
</feature>
<keyword evidence="4" id="KW-1185">Reference proteome</keyword>
<feature type="transmembrane region" description="Helical" evidence="1">
    <location>
        <begin position="163"/>
        <end position="180"/>
    </location>
</feature>
<evidence type="ECO:0000313" key="4">
    <source>
        <dbReference type="Proteomes" id="UP000064893"/>
    </source>
</evidence>
<keyword evidence="1" id="KW-1133">Transmembrane helix</keyword>